<dbReference type="EMBL" id="CP000740">
    <property type="protein sequence ID" value="ABR64209.1"/>
    <property type="molecule type" value="Genomic_DNA"/>
</dbReference>
<dbReference type="OrthoDB" id="7658594at2"/>
<dbReference type="HOGENOM" id="CLU_1668233_0_0_5"/>
<keyword evidence="1" id="KW-0614">Plasmid</keyword>
<dbReference type="eggNOG" id="ENOG5032T6Y">
    <property type="taxonomic scope" value="Bacteria"/>
</dbReference>
<accession>A6UKM9</accession>
<gene>
    <name evidence="1" type="ordered locus">Smed_5447</name>
</gene>
<dbReference type="AlphaFoldDB" id="A6UKM9"/>
<sequence length="158" mass="17761">MASIAVERAMKMIESCSDPKRLRQIAANAREKGELAVARAADLRLYEILPSEKPGTFEHDVWRSIHALEGTLTNERGKTTRLGRTRQKIARAGELETVKDLIVGSKKPSEGFVMLIERHMPDLTFEAVALRHSERFEETVLDAAAARLRSVQVEVERP</sequence>
<evidence type="ECO:0000313" key="1">
    <source>
        <dbReference type="EMBL" id="ABR64209.1"/>
    </source>
</evidence>
<reference evidence="1 2" key="2">
    <citation type="journal article" date="2010" name="Stand. Genomic Sci.">
        <title>Complete genome sequence of the Medicago microsymbiont Ensifer (Sinorhizobium) medicae strain WSM419.</title>
        <authorList>
            <person name="Reeve W."/>
            <person name="Chain P."/>
            <person name="O'Hara G."/>
            <person name="Ardley J."/>
            <person name="Nandesena K."/>
            <person name="Brau L."/>
            <person name="Tiwari R."/>
            <person name="Malfatti S."/>
            <person name="Kiss H."/>
            <person name="Lapidus A."/>
            <person name="Copeland A."/>
            <person name="Nolan M."/>
            <person name="Land M."/>
            <person name="Hauser L."/>
            <person name="Chang Y.J."/>
            <person name="Ivanova N."/>
            <person name="Mavromatis K."/>
            <person name="Markowitz V."/>
            <person name="Kyrpides N."/>
            <person name="Gollagher M."/>
            <person name="Yates R."/>
            <person name="Dilworth M."/>
            <person name="Howieson J."/>
        </authorList>
    </citation>
    <scope>NUCLEOTIDE SEQUENCE [LARGE SCALE GENOMIC DNA]</scope>
    <source>
        <strain evidence="1 2">WSM419</strain>
        <plasmid evidence="2">Plasmid pSMED02</plasmid>
    </source>
</reference>
<dbReference type="RefSeq" id="WP_011970317.1">
    <property type="nucleotide sequence ID" value="NC_009621.1"/>
</dbReference>
<name>A6UKM9_SINMW</name>
<geneLocation type="plasmid" evidence="1 2">
    <name>pSMED02</name>
</geneLocation>
<evidence type="ECO:0000313" key="2">
    <source>
        <dbReference type="Proteomes" id="UP000001108"/>
    </source>
</evidence>
<dbReference type="Proteomes" id="UP000001108">
    <property type="component" value="Plasmid pSMED02"/>
</dbReference>
<dbReference type="PATRIC" id="fig|366394.8.peg.1938"/>
<reference evidence="2" key="1">
    <citation type="submission" date="2007-06" db="EMBL/GenBank/DDBJ databases">
        <title>Complete sequence of Sinorhizobium medicae WSM419 plasmid pSMED02.</title>
        <authorList>
            <consortium name="US DOE Joint Genome Institute"/>
            <person name="Copeland A."/>
            <person name="Lucas S."/>
            <person name="Lapidus A."/>
            <person name="Barry K."/>
            <person name="Glavina del Rio T."/>
            <person name="Dalin E."/>
            <person name="Tice H."/>
            <person name="Pitluck S."/>
            <person name="Chain P."/>
            <person name="Malfatti S."/>
            <person name="Shin M."/>
            <person name="Vergez L."/>
            <person name="Schmutz J."/>
            <person name="Larimer F."/>
            <person name="Land M."/>
            <person name="Hauser L."/>
            <person name="Kyrpides N."/>
            <person name="Mikhailova N."/>
            <person name="Reeve W.G."/>
            <person name="Richardson P."/>
        </authorList>
    </citation>
    <scope>NUCLEOTIDE SEQUENCE [LARGE SCALE GENOMIC DNA]</scope>
    <source>
        <strain evidence="2">WSM419</strain>
        <plasmid evidence="2">Plasmid pSMED02</plasmid>
    </source>
</reference>
<proteinExistence type="predicted"/>
<organism evidence="1 2">
    <name type="scientific">Sinorhizobium medicae (strain WSM419)</name>
    <name type="common">Ensifer medicae</name>
    <dbReference type="NCBI Taxonomy" id="366394"/>
    <lineage>
        <taxon>Bacteria</taxon>
        <taxon>Pseudomonadati</taxon>
        <taxon>Pseudomonadota</taxon>
        <taxon>Alphaproteobacteria</taxon>
        <taxon>Hyphomicrobiales</taxon>
        <taxon>Rhizobiaceae</taxon>
        <taxon>Sinorhizobium/Ensifer group</taxon>
        <taxon>Sinorhizobium</taxon>
    </lineage>
</organism>
<protein>
    <submittedName>
        <fullName evidence="1">Uncharacterized protein</fullName>
    </submittedName>
</protein>
<dbReference type="KEGG" id="smd:Smed_5447"/>